<reference evidence="5 6" key="1">
    <citation type="journal article" date="2018" name="Arch. Microbiol.">
        <title>New insights into the metabolic potential of the phototrophic purple bacterium Rhodopila globiformis DSM 161(T) from its draft genome sequence and evidence for a vanadium-dependent nitrogenase.</title>
        <authorList>
            <person name="Imhoff J.F."/>
            <person name="Rahn T."/>
            <person name="Kunzel S."/>
            <person name="Neulinger S.C."/>
        </authorList>
    </citation>
    <scope>NUCLEOTIDE SEQUENCE [LARGE SCALE GENOMIC DNA]</scope>
    <source>
        <strain evidence="5 6">DSM 161</strain>
    </source>
</reference>
<dbReference type="InterPro" id="IPR037165">
    <property type="entry name" value="AldOxase/xan_DH_Mopterin-bd_sf"/>
</dbReference>
<dbReference type="InterPro" id="IPR000674">
    <property type="entry name" value="Ald_Oxase/Xan_DH_a/b"/>
</dbReference>
<dbReference type="Pfam" id="PF01315">
    <property type="entry name" value="Ald_Xan_dh_C"/>
    <property type="match status" value="1"/>
</dbReference>
<evidence type="ECO:0000256" key="3">
    <source>
        <dbReference type="SAM" id="MobiDB-lite"/>
    </source>
</evidence>
<dbReference type="PANTHER" id="PTHR11908:SF132">
    <property type="entry name" value="ALDEHYDE OXIDASE 1-RELATED"/>
    <property type="match status" value="1"/>
</dbReference>
<dbReference type="Proteomes" id="UP000239724">
    <property type="component" value="Unassembled WGS sequence"/>
</dbReference>
<proteinExistence type="predicted"/>
<dbReference type="SUPFAM" id="SSF56003">
    <property type="entry name" value="Molybdenum cofactor-binding domain"/>
    <property type="match status" value="1"/>
</dbReference>
<feature type="region of interest" description="Disordered" evidence="3">
    <location>
        <begin position="149"/>
        <end position="172"/>
    </location>
</feature>
<dbReference type="Gene3D" id="3.30.365.10">
    <property type="entry name" value="Aldehyde oxidase/xanthine dehydrogenase, molybdopterin binding domain"/>
    <property type="match status" value="4"/>
</dbReference>
<dbReference type="Pfam" id="PF02738">
    <property type="entry name" value="MoCoBD_1"/>
    <property type="match status" value="1"/>
</dbReference>
<dbReference type="SMART" id="SM01008">
    <property type="entry name" value="Ald_Xan_dh_C"/>
    <property type="match status" value="1"/>
</dbReference>
<feature type="domain" description="Aldehyde oxidase/xanthine dehydrogenase a/b hammerhead" evidence="4">
    <location>
        <begin position="19"/>
        <end position="139"/>
    </location>
</feature>
<dbReference type="InterPro" id="IPR008274">
    <property type="entry name" value="AldOxase/xan_DH_MoCoBD1"/>
</dbReference>
<dbReference type="GO" id="GO:0005506">
    <property type="term" value="F:iron ion binding"/>
    <property type="evidence" value="ECO:0007669"/>
    <property type="project" value="InterPro"/>
</dbReference>
<keyword evidence="6" id="KW-1185">Reference proteome</keyword>
<evidence type="ECO:0000313" key="5">
    <source>
        <dbReference type="EMBL" id="PPQ36385.1"/>
    </source>
</evidence>
<sequence length="775" mass="83484">MKYGVGQPVRRFEDRRLLTGKGHFQDDLTLPHQLWAVFVRSPHAHAKIVSIDTTAAANAPGVAAVYTGQDYAADGIATPKAAMPRKKRDGSPMFAPQRPAIVIDRVRYVGDTVAMVVAETLAQAKDAAELVDVRYEALPSVTSLADAARPDSPRVWDENPDNISHTTERGDRAATDAAFARAAHVVRRRYVITRVHAQYMEPRGSIGTYDEGEDRFTLFADVNYPHRVRNMLANMVFKVPESHVRVQVRDVGGGFGAKGWQYVDHRLTLWAARKLGRPVKWKCERSEVLLADEHGRDNIGDIELALDKDGKFLGLRLHMFASIGAYIASDRQLLTPFGQIGTVTGVYDIPAAFVSIDAVLSNTSPTAPYRGAGRPEAAYLIERIVEDAARELNIDPIALRRRNIIPPEKIPYKAPLGPYYDCGAFDKNMDLALEAADYAGFAARREASCRAGLLRGIAVVNAIEQAAGPTPEYAEIRFNPSGTAIMFLGTKTHGQGHETSFKQILHEKLGIDPAAVQFIDGDTDRVAFGMGSNGSRSMVSGGSALTLAADKVIAKGKRIAAHLLEAAEADIEFANATFSVTGTDRGVTLKQVAMTAFQPARLPPGVEPGLYENATYAPKRDTFPNGCHVAEVEIDPETGVVALLSYLVVDDVGTIINPLTLAGQIHGGVAQGAGQVLGEQVVYEPGSGQLLTASFMDYVMPRADTMCNIRIVSNPVPTPSNPLGAKGAGEAGCVGALPAVMIAVMNALQPAGVRELDMPATPERVWQALQAARAR</sequence>
<dbReference type="RefSeq" id="WP_104517776.1">
    <property type="nucleotide sequence ID" value="NZ_NHRY01000058.1"/>
</dbReference>
<dbReference type="InterPro" id="IPR036856">
    <property type="entry name" value="Ald_Oxase/Xan_DH_a/b_sf"/>
</dbReference>
<evidence type="ECO:0000256" key="2">
    <source>
        <dbReference type="ARBA" id="ARBA00023002"/>
    </source>
</evidence>
<dbReference type="InterPro" id="IPR046867">
    <property type="entry name" value="AldOxase/xan_DH_MoCoBD2"/>
</dbReference>
<dbReference type="GO" id="GO:0016491">
    <property type="term" value="F:oxidoreductase activity"/>
    <property type="evidence" value="ECO:0007669"/>
    <property type="project" value="UniProtKB-KW"/>
</dbReference>
<evidence type="ECO:0000313" key="6">
    <source>
        <dbReference type="Proteomes" id="UP000239724"/>
    </source>
</evidence>
<gene>
    <name evidence="5" type="ORF">CCS01_05135</name>
</gene>
<dbReference type="OrthoDB" id="7374166at2"/>
<dbReference type="SUPFAM" id="SSF54665">
    <property type="entry name" value="CO dehydrogenase molybdoprotein N-domain-like"/>
    <property type="match status" value="1"/>
</dbReference>
<dbReference type="PANTHER" id="PTHR11908">
    <property type="entry name" value="XANTHINE DEHYDROGENASE"/>
    <property type="match status" value="1"/>
</dbReference>
<keyword evidence="1" id="KW-0500">Molybdenum</keyword>
<accession>A0A2S6NLN5</accession>
<evidence type="ECO:0000259" key="4">
    <source>
        <dbReference type="SMART" id="SM01008"/>
    </source>
</evidence>
<dbReference type="AlphaFoldDB" id="A0A2S6NLN5"/>
<keyword evidence="2" id="KW-0560">Oxidoreductase</keyword>
<protein>
    <recommendedName>
        <fullName evidence="4">Aldehyde oxidase/xanthine dehydrogenase a/b hammerhead domain-containing protein</fullName>
    </recommendedName>
</protein>
<dbReference type="EMBL" id="NHRY01000058">
    <property type="protein sequence ID" value="PPQ36385.1"/>
    <property type="molecule type" value="Genomic_DNA"/>
</dbReference>
<name>A0A2S6NLN5_RHOGL</name>
<dbReference type="Gene3D" id="3.90.1170.50">
    <property type="entry name" value="Aldehyde oxidase/xanthine dehydrogenase, a/b hammerhead"/>
    <property type="match status" value="1"/>
</dbReference>
<evidence type="ECO:0000256" key="1">
    <source>
        <dbReference type="ARBA" id="ARBA00022505"/>
    </source>
</evidence>
<dbReference type="InterPro" id="IPR016208">
    <property type="entry name" value="Ald_Oxase/xanthine_DH-like"/>
</dbReference>
<organism evidence="5 6">
    <name type="scientific">Rhodopila globiformis</name>
    <name type="common">Rhodopseudomonas globiformis</name>
    <dbReference type="NCBI Taxonomy" id="1071"/>
    <lineage>
        <taxon>Bacteria</taxon>
        <taxon>Pseudomonadati</taxon>
        <taxon>Pseudomonadota</taxon>
        <taxon>Alphaproteobacteria</taxon>
        <taxon>Acetobacterales</taxon>
        <taxon>Acetobacteraceae</taxon>
        <taxon>Rhodopila</taxon>
    </lineage>
</organism>
<comment type="caution">
    <text evidence="5">The sequence shown here is derived from an EMBL/GenBank/DDBJ whole genome shotgun (WGS) entry which is preliminary data.</text>
</comment>
<dbReference type="Pfam" id="PF20256">
    <property type="entry name" value="MoCoBD_2"/>
    <property type="match status" value="1"/>
</dbReference>